<protein>
    <submittedName>
        <fullName evidence="1">Uncharacterized protein</fullName>
    </submittedName>
</protein>
<accession>A0ACB9KRP2</accession>
<dbReference type="EMBL" id="CM039438">
    <property type="protein sequence ID" value="KAI4299992.1"/>
    <property type="molecule type" value="Genomic_DNA"/>
</dbReference>
<proteinExistence type="predicted"/>
<sequence length="124" mass="14003">MDINNAFLHGELSDEVYMNNLPVLCILIFSLVSVSSERHSMVSSKLSKHGIILFATSCCLLDSKMHSNISLIVYNNGGILAYFLVYVDDLLFTGNYPSFIHKFLTTFSETFSLKDMHAPIFLRD</sequence>
<name>A0ACB9KRP2_BAUVA</name>
<keyword evidence="2" id="KW-1185">Reference proteome</keyword>
<dbReference type="Proteomes" id="UP000828941">
    <property type="component" value="Chromosome 13"/>
</dbReference>
<gene>
    <name evidence="1" type="ORF">L6164_033412</name>
</gene>
<evidence type="ECO:0000313" key="1">
    <source>
        <dbReference type="EMBL" id="KAI4299992.1"/>
    </source>
</evidence>
<comment type="caution">
    <text evidence="1">The sequence shown here is derived from an EMBL/GenBank/DDBJ whole genome shotgun (WGS) entry which is preliminary data.</text>
</comment>
<reference evidence="1 2" key="1">
    <citation type="journal article" date="2022" name="DNA Res.">
        <title>Chromosomal-level genome assembly of the orchid tree Bauhinia variegata (Leguminosae; Cercidoideae) supports the allotetraploid origin hypothesis of Bauhinia.</title>
        <authorList>
            <person name="Zhong Y."/>
            <person name="Chen Y."/>
            <person name="Zheng D."/>
            <person name="Pang J."/>
            <person name="Liu Y."/>
            <person name="Luo S."/>
            <person name="Meng S."/>
            <person name="Qian L."/>
            <person name="Wei D."/>
            <person name="Dai S."/>
            <person name="Zhou R."/>
        </authorList>
    </citation>
    <scope>NUCLEOTIDE SEQUENCE [LARGE SCALE GENOMIC DNA]</scope>
    <source>
        <strain evidence="1">BV-YZ2020</strain>
    </source>
</reference>
<evidence type="ECO:0000313" key="2">
    <source>
        <dbReference type="Proteomes" id="UP000828941"/>
    </source>
</evidence>
<organism evidence="1 2">
    <name type="scientific">Bauhinia variegata</name>
    <name type="common">Purple orchid tree</name>
    <name type="synonym">Phanera variegata</name>
    <dbReference type="NCBI Taxonomy" id="167791"/>
    <lineage>
        <taxon>Eukaryota</taxon>
        <taxon>Viridiplantae</taxon>
        <taxon>Streptophyta</taxon>
        <taxon>Embryophyta</taxon>
        <taxon>Tracheophyta</taxon>
        <taxon>Spermatophyta</taxon>
        <taxon>Magnoliopsida</taxon>
        <taxon>eudicotyledons</taxon>
        <taxon>Gunneridae</taxon>
        <taxon>Pentapetalae</taxon>
        <taxon>rosids</taxon>
        <taxon>fabids</taxon>
        <taxon>Fabales</taxon>
        <taxon>Fabaceae</taxon>
        <taxon>Cercidoideae</taxon>
        <taxon>Cercideae</taxon>
        <taxon>Bauhiniinae</taxon>
        <taxon>Bauhinia</taxon>
    </lineage>
</organism>